<protein>
    <recommendedName>
        <fullName evidence="11">DNA mismatch repair protein MSH2</fullName>
    </recommendedName>
    <alternativeName>
        <fullName evidence="3">DNA mismatch repair protein Msh2</fullName>
    </alternativeName>
</protein>
<name>A0A4T0IES7_WALIC</name>
<dbReference type="EMBL" id="SPOF01000001">
    <property type="protein sequence ID" value="TIB17442.1"/>
    <property type="molecule type" value="Genomic_DNA"/>
</dbReference>
<dbReference type="InterPro" id="IPR032642">
    <property type="entry name" value="Msh2_ATP-bd"/>
</dbReference>
<dbReference type="Pfam" id="PF05192">
    <property type="entry name" value="MutS_III"/>
    <property type="match status" value="1"/>
</dbReference>
<accession>A0A4T0IES7</accession>
<dbReference type="InterPro" id="IPR007695">
    <property type="entry name" value="DNA_mismatch_repair_MutS-lik_N"/>
</dbReference>
<dbReference type="PANTHER" id="PTHR11361:SF35">
    <property type="entry name" value="DNA MISMATCH REPAIR PROTEIN MSH2"/>
    <property type="match status" value="1"/>
</dbReference>
<evidence type="ECO:0000256" key="4">
    <source>
        <dbReference type="ARBA" id="ARBA00022741"/>
    </source>
</evidence>
<dbReference type="GO" id="GO:0030983">
    <property type="term" value="F:mismatched DNA binding"/>
    <property type="evidence" value="ECO:0007669"/>
    <property type="project" value="InterPro"/>
</dbReference>
<dbReference type="GO" id="GO:0006298">
    <property type="term" value="P:mismatch repair"/>
    <property type="evidence" value="ECO:0007669"/>
    <property type="project" value="InterPro"/>
</dbReference>
<dbReference type="FunFam" id="3.30.420.110:FF:000002">
    <property type="entry name" value="DNA mismatch repair protein"/>
    <property type="match status" value="1"/>
</dbReference>
<dbReference type="InterPro" id="IPR007861">
    <property type="entry name" value="DNA_mismatch_repair_MutS_clamp"/>
</dbReference>
<evidence type="ECO:0000313" key="15">
    <source>
        <dbReference type="Proteomes" id="UP000306954"/>
    </source>
</evidence>
<dbReference type="InterPro" id="IPR027417">
    <property type="entry name" value="P-loop_NTPase"/>
</dbReference>
<keyword evidence="4 12" id="KW-0547">Nucleotide-binding</keyword>
<reference evidence="14 15" key="1">
    <citation type="submission" date="2019-03" db="EMBL/GenBank/DDBJ databases">
        <title>Sequencing 23 genomes of Wallemia ichthyophaga.</title>
        <authorList>
            <person name="Gostincar C."/>
        </authorList>
    </citation>
    <scope>NUCLEOTIDE SEQUENCE [LARGE SCALE GENOMIC DNA]</scope>
    <source>
        <strain evidence="14 15">EXF-8621</strain>
    </source>
</reference>
<dbReference type="InterPro" id="IPR016151">
    <property type="entry name" value="DNA_mismatch_repair_MutS_N"/>
</dbReference>
<dbReference type="InterPro" id="IPR045076">
    <property type="entry name" value="MutS"/>
</dbReference>
<dbReference type="SMART" id="SM00533">
    <property type="entry name" value="MUTSd"/>
    <property type="match status" value="1"/>
</dbReference>
<dbReference type="SUPFAM" id="SSF53150">
    <property type="entry name" value="DNA repair protein MutS, domain II"/>
    <property type="match status" value="1"/>
</dbReference>
<feature type="domain" description="DNA mismatch repair proteins mutS family" evidence="13">
    <location>
        <begin position="745"/>
        <end position="761"/>
    </location>
</feature>
<keyword evidence="6" id="KW-0067">ATP-binding</keyword>
<dbReference type="InterPro" id="IPR036678">
    <property type="entry name" value="MutS_con_dom_sf"/>
</dbReference>
<keyword evidence="7 12" id="KW-0238">DNA-binding</keyword>
<evidence type="ECO:0000256" key="7">
    <source>
        <dbReference type="ARBA" id="ARBA00023125"/>
    </source>
</evidence>
<dbReference type="PROSITE" id="PS00486">
    <property type="entry name" value="DNA_MISMATCH_REPAIR_2"/>
    <property type="match status" value="1"/>
</dbReference>
<evidence type="ECO:0000256" key="9">
    <source>
        <dbReference type="ARBA" id="ARBA00023242"/>
    </source>
</evidence>
<dbReference type="GO" id="GO:0140664">
    <property type="term" value="F:ATP-dependent DNA damage sensor activity"/>
    <property type="evidence" value="ECO:0007669"/>
    <property type="project" value="InterPro"/>
</dbReference>
<dbReference type="NCBIfam" id="NF003810">
    <property type="entry name" value="PRK05399.1"/>
    <property type="match status" value="1"/>
</dbReference>
<dbReference type="InterPro" id="IPR011184">
    <property type="entry name" value="DNA_mismatch_repair_Msh2"/>
</dbReference>
<comment type="subunit">
    <text evidence="10">Heterodimer of msh2 and msh6.</text>
</comment>
<dbReference type="SUPFAM" id="SSF52540">
    <property type="entry name" value="P-loop containing nucleoside triphosphate hydrolases"/>
    <property type="match status" value="1"/>
</dbReference>
<gene>
    <name evidence="14" type="ORF">E3P90_00068</name>
</gene>
<keyword evidence="8 12" id="KW-0234">DNA repair</keyword>
<evidence type="ECO:0000256" key="2">
    <source>
        <dbReference type="ARBA" id="ARBA00006271"/>
    </source>
</evidence>
<dbReference type="FunFam" id="1.10.1420.10:FF:000017">
    <property type="entry name" value="DNA mismatch repair protein Msh2"/>
    <property type="match status" value="1"/>
</dbReference>
<dbReference type="FunFam" id="3.40.50.300:FF:000925">
    <property type="entry name" value="DNA mismatch repair protein MSH2"/>
    <property type="match status" value="1"/>
</dbReference>
<dbReference type="SMART" id="SM00534">
    <property type="entry name" value="MUTSac"/>
    <property type="match status" value="1"/>
</dbReference>
<evidence type="ECO:0000256" key="8">
    <source>
        <dbReference type="ARBA" id="ARBA00023204"/>
    </source>
</evidence>
<comment type="subcellular location">
    <subcellularLocation>
        <location evidence="1">Nucleus</location>
    </subcellularLocation>
</comment>
<evidence type="ECO:0000256" key="6">
    <source>
        <dbReference type="ARBA" id="ARBA00022840"/>
    </source>
</evidence>
<organism evidence="14 15">
    <name type="scientific">Wallemia ichthyophaga</name>
    <dbReference type="NCBI Taxonomy" id="245174"/>
    <lineage>
        <taxon>Eukaryota</taxon>
        <taxon>Fungi</taxon>
        <taxon>Dikarya</taxon>
        <taxon>Basidiomycota</taxon>
        <taxon>Wallemiomycotina</taxon>
        <taxon>Wallemiomycetes</taxon>
        <taxon>Wallemiales</taxon>
        <taxon>Wallemiaceae</taxon>
        <taxon>Wallemia</taxon>
    </lineage>
</organism>
<comment type="caution">
    <text evidence="14">The sequence shown here is derived from an EMBL/GenBank/DDBJ whole genome shotgun (WGS) entry which is preliminary data.</text>
</comment>
<dbReference type="Pfam" id="PF00488">
    <property type="entry name" value="MutS_V"/>
    <property type="match status" value="1"/>
</dbReference>
<keyword evidence="9" id="KW-0539">Nucleus</keyword>
<dbReference type="Gene3D" id="3.40.50.300">
    <property type="entry name" value="P-loop containing nucleotide triphosphate hydrolases"/>
    <property type="match status" value="1"/>
</dbReference>
<evidence type="ECO:0000313" key="14">
    <source>
        <dbReference type="EMBL" id="TIB17442.1"/>
    </source>
</evidence>
<dbReference type="Pfam" id="PF01624">
    <property type="entry name" value="MutS_I"/>
    <property type="match status" value="1"/>
</dbReference>
<evidence type="ECO:0000259" key="13">
    <source>
        <dbReference type="PROSITE" id="PS00486"/>
    </source>
</evidence>
<dbReference type="PIRSF" id="PIRSF005813">
    <property type="entry name" value="MSH2"/>
    <property type="match status" value="1"/>
</dbReference>
<dbReference type="GO" id="GO:0005524">
    <property type="term" value="F:ATP binding"/>
    <property type="evidence" value="ECO:0007669"/>
    <property type="project" value="UniProtKB-KW"/>
</dbReference>
<dbReference type="InterPro" id="IPR007860">
    <property type="entry name" value="DNA_mmatch_repair_MutS_con_dom"/>
</dbReference>
<dbReference type="Gene3D" id="1.10.1420.10">
    <property type="match status" value="2"/>
</dbReference>
<dbReference type="Proteomes" id="UP000306954">
    <property type="component" value="Unassembled WGS sequence"/>
</dbReference>
<dbReference type="AlphaFoldDB" id="A0A4T0IES7"/>
<dbReference type="GO" id="GO:0032301">
    <property type="term" value="C:MutSalpha complex"/>
    <property type="evidence" value="ECO:0007669"/>
    <property type="project" value="TreeGrafter"/>
</dbReference>
<dbReference type="InterPro" id="IPR007696">
    <property type="entry name" value="DNA_mismatch_repair_MutS_core"/>
</dbReference>
<evidence type="ECO:0000256" key="5">
    <source>
        <dbReference type="ARBA" id="ARBA00022763"/>
    </source>
</evidence>
<evidence type="ECO:0000256" key="1">
    <source>
        <dbReference type="ARBA" id="ARBA00004123"/>
    </source>
</evidence>
<comment type="function">
    <text evidence="12">Component of the post-replicative DNA mismatch repair system (MMR).</text>
</comment>
<dbReference type="Pfam" id="PF05188">
    <property type="entry name" value="MutS_II"/>
    <property type="match status" value="1"/>
</dbReference>
<evidence type="ECO:0000256" key="11">
    <source>
        <dbReference type="ARBA" id="ARBA00073545"/>
    </source>
</evidence>
<comment type="similarity">
    <text evidence="2 12">Belongs to the DNA mismatch repair MutS family.</text>
</comment>
<dbReference type="InterPro" id="IPR036187">
    <property type="entry name" value="DNA_mismatch_repair_MutS_sf"/>
</dbReference>
<evidence type="ECO:0000256" key="10">
    <source>
        <dbReference type="ARBA" id="ARBA00064337"/>
    </source>
</evidence>
<dbReference type="GO" id="GO:0006312">
    <property type="term" value="P:mitotic recombination"/>
    <property type="evidence" value="ECO:0007669"/>
    <property type="project" value="TreeGrafter"/>
</dbReference>
<proteinExistence type="inferred from homology"/>
<dbReference type="FunFam" id="1.10.1420.10:FF:000015">
    <property type="entry name" value="DNA mismatch repair protein Msh2"/>
    <property type="match status" value="1"/>
</dbReference>
<evidence type="ECO:0000256" key="3">
    <source>
        <dbReference type="ARBA" id="ARBA00019549"/>
    </source>
</evidence>
<dbReference type="GO" id="GO:0051053">
    <property type="term" value="P:negative regulation of DNA metabolic process"/>
    <property type="evidence" value="ECO:0007669"/>
    <property type="project" value="UniProtKB-ARBA"/>
</dbReference>
<keyword evidence="5 12" id="KW-0227">DNA damage</keyword>
<dbReference type="Gene3D" id="3.40.1170.10">
    <property type="entry name" value="DNA repair protein MutS, domain I"/>
    <property type="match status" value="1"/>
</dbReference>
<dbReference type="Pfam" id="PF05190">
    <property type="entry name" value="MutS_IV"/>
    <property type="match status" value="1"/>
</dbReference>
<sequence>MMYSEDKKDKDIDSSANDGFAVFYKSMPNKLEGTIRLFDRGEFYSAYGDDANYVANTVFKTQKVLKQLSSKKLKQPLPFLSLNRISAQTFLREALTTRQLKIEIWESEGGKKAQSYTLIKTASPGNLQPVEDLLFASSDILTAPISMAIKLSVKEGLLHVGSAYCDASCRELGLSEFVDNDLFSNVESLIIQLGVKECLLPSNDKGNDHDLTKLKTLVERCGIVVTEVKPSDFNMKDIEQDLDRLLKSGAVKQSSEFDMKIAMSSASVLINYLGLMGDAANFSQFTLKNHDLSHYMKLDASALRALSLFPSPGDVGGSKNMSLFGLLNHCKTAQGQRLLAQWLKQPLMTLHEIHSRQDLVEWFTIETELRGIMREQIMNKMPDLHRLSKRFQRGVANLEDVVRTYQACLNIPKLLQDIKAAEEGVDDDAIRLLIEETYVKPLQDLAGSLNMLIEMVESTIDLDELANHNYIIKPDFDDDLKAYRTKLESIRDGLDEEHQAVGSDLGLELGKKLHMERHQTYGYCFRVTKAEAKSVANNKAYHELSTLKNGTYFRTSTLRDLGDEYKEVQTAYDKKQSSLVKEVVGIAATYCPVLESLDNVLAHLDVLMNFAFVADNSANPLVKPEVREKGTSDMLLTEARHPCLEVQDGVDFIANDVMLKRDESEFLIVTGPNMGGKSTYIRQIGIIALMAQIGCYVPCTKATVPIFDCILARVGAGDSQIKGISTFMAEMLETATILKSATKNSLIIVDELGRGTSTYDGFGLAWAISEYIAVELRSFCVFASHFHELTSLSNQQGHVKNLHVVAHVQHDQDEEDVSLLYKVEPGVSDKSFGINVAQMAGFPDSVIKLAKRKADDLEDIEGSEEKRQKFSDEDINSGVGVVKEFMHTFATSAQHSDEYDALMTTYNNYKDRIESSRWAQYVIDSL</sequence>
<dbReference type="SUPFAM" id="SSF48334">
    <property type="entry name" value="DNA repair protein MutS, domain III"/>
    <property type="match status" value="1"/>
</dbReference>
<dbReference type="PANTHER" id="PTHR11361">
    <property type="entry name" value="DNA MISMATCH REPAIR PROTEIN MUTS FAMILY MEMBER"/>
    <property type="match status" value="1"/>
</dbReference>
<dbReference type="Gene3D" id="3.30.420.110">
    <property type="entry name" value="MutS, connector domain"/>
    <property type="match status" value="1"/>
</dbReference>
<evidence type="ECO:0000256" key="12">
    <source>
        <dbReference type="RuleBase" id="RU003756"/>
    </source>
</evidence>
<dbReference type="InterPro" id="IPR000432">
    <property type="entry name" value="DNA_mismatch_repair_MutS_C"/>
</dbReference>
<dbReference type="CDD" id="cd03285">
    <property type="entry name" value="ABC_MSH2_euk"/>
    <property type="match status" value="1"/>
</dbReference>